<keyword evidence="2" id="KW-0378">Hydrolase</keyword>
<comment type="caution">
    <text evidence="3">The sequence shown here is derived from an EMBL/GenBank/DDBJ whole genome shotgun (WGS) entry which is preliminary data.</text>
</comment>
<evidence type="ECO:0000313" key="4">
    <source>
        <dbReference type="Proteomes" id="UP001195660"/>
    </source>
</evidence>
<protein>
    <submittedName>
        <fullName evidence="3">Esterase</fullName>
    </submittedName>
</protein>
<reference evidence="3 4" key="1">
    <citation type="submission" date="2019-11" db="EMBL/GenBank/DDBJ databases">
        <title>Novel Deefgea species.</title>
        <authorList>
            <person name="Han J.-H."/>
        </authorList>
    </citation>
    <scope>NUCLEOTIDE SEQUENCE [LARGE SCALE GENOMIC DNA]</scope>
    <source>
        <strain evidence="3 4">LMG 24817</strain>
    </source>
</reference>
<accession>A0ABS2C870</accession>
<comment type="similarity">
    <text evidence="1">Belongs to the 4-hydroxybenzoyl-CoA thioesterase family.</text>
</comment>
<dbReference type="PANTHER" id="PTHR31793:SF27">
    <property type="entry name" value="NOVEL THIOESTERASE SUPERFAMILY DOMAIN AND SAPOSIN A-TYPE DOMAIN CONTAINING PROTEIN (0610012H03RIK)"/>
    <property type="match status" value="1"/>
</dbReference>
<dbReference type="SUPFAM" id="SSF54637">
    <property type="entry name" value="Thioesterase/thiol ester dehydrase-isomerase"/>
    <property type="match status" value="1"/>
</dbReference>
<dbReference type="EMBL" id="WOFE01000001">
    <property type="protein sequence ID" value="MBM5570339.1"/>
    <property type="molecule type" value="Genomic_DNA"/>
</dbReference>
<gene>
    <name evidence="3" type="ORF">GM173_01975</name>
</gene>
<dbReference type="Pfam" id="PF13279">
    <property type="entry name" value="4HBT_2"/>
    <property type="match status" value="1"/>
</dbReference>
<dbReference type="InterPro" id="IPR050563">
    <property type="entry name" value="4-hydroxybenzoyl-CoA_TE"/>
</dbReference>
<sequence>MPRIKLELPACTLFECEIAVRISDINYGNHLANDALLGLLHEARLQWLRSLGFQNELDLGGAGLILCDASLVFLHEAFYGDLLHIRLAVDEISRAGFELYYDVTTQDRSIAKAKTSMASFSYTKRKIISLPESFRQILVSSGALVS</sequence>
<proteinExistence type="inferred from homology"/>
<dbReference type="Gene3D" id="3.10.129.10">
    <property type="entry name" value="Hotdog Thioesterase"/>
    <property type="match status" value="1"/>
</dbReference>
<dbReference type="Proteomes" id="UP001195660">
    <property type="component" value="Unassembled WGS sequence"/>
</dbReference>
<evidence type="ECO:0000256" key="1">
    <source>
        <dbReference type="ARBA" id="ARBA00005953"/>
    </source>
</evidence>
<organism evidence="3 4">
    <name type="scientific">Deefgea chitinilytica</name>
    <dbReference type="NCBI Taxonomy" id="570276"/>
    <lineage>
        <taxon>Bacteria</taxon>
        <taxon>Pseudomonadati</taxon>
        <taxon>Pseudomonadota</taxon>
        <taxon>Betaproteobacteria</taxon>
        <taxon>Neisseriales</taxon>
        <taxon>Chitinibacteraceae</taxon>
        <taxon>Deefgea</taxon>
    </lineage>
</organism>
<evidence type="ECO:0000313" key="3">
    <source>
        <dbReference type="EMBL" id="MBM5570339.1"/>
    </source>
</evidence>
<dbReference type="CDD" id="cd00586">
    <property type="entry name" value="4HBT"/>
    <property type="match status" value="1"/>
</dbReference>
<name>A0ABS2C870_9NEIS</name>
<dbReference type="PANTHER" id="PTHR31793">
    <property type="entry name" value="4-HYDROXYBENZOYL-COA THIOESTERASE FAMILY MEMBER"/>
    <property type="match status" value="1"/>
</dbReference>
<evidence type="ECO:0000256" key="2">
    <source>
        <dbReference type="ARBA" id="ARBA00022801"/>
    </source>
</evidence>
<dbReference type="RefSeq" id="WP_203569643.1">
    <property type="nucleotide sequence ID" value="NZ_WOFE01000001.1"/>
</dbReference>
<keyword evidence="4" id="KW-1185">Reference proteome</keyword>
<dbReference type="InterPro" id="IPR029069">
    <property type="entry name" value="HotDog_dom_sf"/>
</dbReference>